<comment type="caution">
    <text evidence="1">The sequence shown here is derived from an EMBL/GenBank/DDBJ whole genome shotgun (WGS) entry which is preliminary data.</text>
</comment>
<reference evidence="2" key="1">
    <citation type="journal article" date="2019" name="Int. J. Syst. Evol. Microbiol.">
        <title>The Global Catalogue of Microorganisms (GCM) 10K type strain sequencing project: providing services to taxonomists for standard genome sequencing and annotation.</title>
        <authorList>
            <consortium name="The Broad Institute Genomics Platform"/>
            <consortium name="The Broad Institute Genome Sequencing Center for Infectious Disease"/>
            <person name="Wu L."/>
            <person name="Ma J."/>
        </authorList>
    </citation>
    <scope>NUCLEOTIDE SEQUENCE [LARGE SCALE GENOMIC DNA]</scope>
    <source>
        <strain evidence="2">JCM 32105</strain>
    </source>
</reference>
<evidence type="ECO:0000313" key="1">
    <source>
        <dbReference type="EMBL" id="GAA4466028.1"/>
    </source>
</evidence>
<organism evidence="1 2">
    <name type="scientific">Nemorincola caseinilytica</name>
    <dbReference type="NCBI Taxonomy" id="2054315"/>
    <lineage>
        <taxon>Bacteria</taxon>
        <taxon>Pseudomonadati</taxon>
        <taxon>Bacteroidota</taxon>
        <taxon>Chitinophagia</taxon>
        <taxon>Chitinophagales</taxon>
        <taxon>Chitinophagaceae</taxon>
        <taxon>Nemorincola</taxon>
    </lineage>
</organism>
<dbReference type="RefSeq" id="WP_345082271.1">
    <property type="nucleotide sequence ID" value="NZ_BAABFA010000011.1"/>
</dbReference>
<name>A0ABP8NIS5_9BACT</name>
<evidence type="ECO:0000313" key="2">
    <source>
        <dbReference type="Proteomes" id="UP001500067"/>
    </source>
</evidence>
<gene>
    <name evidence="1" type="ORF">GCM10023093_19350</name>
</gene>
<accession>A0ABP8NIS5</accession>
<protein>
    <recommendedName>
        <fullName evidence="3">DUF3575 domain-containing protein</fullName>
    </recommendedName>
</protein>
<sequence length="255" mass="29038">MDIYKRGTQRHIIVRRFYVFLLFVLVAPDVIAQQSFFNVPSSDITPRRKLFFQQQFSFYRSGIQSNTTTSYGLGHGFEAGLNLLGVSDEFGKRIAFNDHTEPYAPLLAVNAQKKFELSHVVSVGLGTQLGMNRDRECGAYVYSNGVYLAERTKTKLVGGVYYASDGYFGPETRNWSEDRLLRRFGLQWGIEQNLWKDKLFFQTDYISGKHSLGQIVFGGAYCLTRQWVVSSGIQLATENSKALNELVFELTYVPK</sequence>
<evidence type="ECO:0008006" key="3">
    <source>
        <dbReference type="Google" id="ProtNLM"/>
    </source>
</evidence>
<keyword evidence="2" id="KW-1185">Reference proteome</keyword>
<dbReference type="Proteomes" id="UP001500067">
    <property type="component" value="Unassembled WGS sequence"/>
</dbReference>
<proteinExistence type="predicted"/>
<dbReference type="EMBL" id="BAABFA010000011">
    <property type="protein sequence ID" value="GAA4466028.1"/>
    <property type="molecule type" value="Genomic_DNA"/>
</dbReference>